<protein>
    <recommendedName>
        <fullName evidence="3">OCIA domain-containing protein</fullName>
    </recommendedName>
</protein>
<keyword evidence="2" id="KW-0812">Transmembrane</keyword>
<feature type="transmembrane region" description="Helical" evidence="2">
    <location>
        <begin position="94"/>
        <end position="113"/>
    </location>
</feature>
<feature type="domain" description="OCIA" evidence="3">
    <location>
        <begin position="45"/>
        <end position="123"/>
    </location>
</feature>
<dbReference type="EMBL" id="BFAA01007684">
    <property type="protein sequence ID" value="GCB61665.1"/>
    <property type="molecule type" value="Genomic_DNA"/>
</dbReference>
<gene>
    <name evidence="4" type="ORF">scyTo_0014364</name>
</gene>
<keyword evidence="2" id="KW-1133">Transmembrane helix</keyword>
<dbReference type="GO" id="GO:0005743">
    <property type="term" value="C:mitochondrial inner membrane"/>
    <property type="evidence" value="ECO:0007669"/>
    <property type="project" value="TreeGrafter"/>
</dbReference>
<keyword evidence="2" id="KW-0472">Membrane</keyword>
<evidence type="ECO:0000313" key="5">
    <source>
        <dbReference type="Proteomes" id="UP000288216"/>
    </source>
</evidence>
<comment type="caution">
    <text evidence="4">The sequence shown here is derived from an EMBL/GenBank/DDBJ whole genome shotgun (WGS) entry which is preliminary data.</text>
</comment>
<feature type="transmembrane region" description="Helical" evidence="2">
    <location>
        <begin position="62"/>
        <end position="82"/>
    </location>
</feature>
<reference evidence="4 5" key="1">
    <citation type="journal article" date="2018" name="Nat. Ecol. Evol.">
        <title>Shark genomes provide insights into elasmobranch evolution and the origin of vertebrates.</title>
        <authorList>
            <person name="Hara Y"/>
            <person name="Yamaguchi K"/>
            <person name="Onimaru K"/>
            <person name="Kadota M"/>
            <person name="Koyanagi M"/>
            <person name="Keeley SD"/>
            <person name="Tatsumi K"/>
            <person name="Tanaka K"/>
            <person name="Motone F"/>
            <person name="Kageyama Y"/>
            <person name="Nozu R"/>
            <person name="Adachi N"/>
            <person name="Nishimura O"/>
            <person name="Nakagawa R"/>
            <person name="Tanegashima C"/>
            <person name="Kiyatake I"/>
            <person name="Matsumoto R"/>
            <person name="Murakumo K"/>
            <person name="Nishida K"/>
            <person name="Terakita A"/>
            <person name="Kuratani S"/>
            <person name="Sato K"/>
            <person name="Hyodo S Kuraku.S."/>
        </authorList>
    </citation>
    <scope>NUCLEOTIDE SEQUENCE [LARGE SCALE GENOMIC DNA]</scope>
</reference>
<feature type="non-terminal residue" evidence="4">
    <location>
        <position position="1"/>
    </location>
</feature>
<dbReference type="InterPro" id="IPR009764">
    <property type="entry name" value="OCIA_dom"/>
</dbReference>
<organism evidence="4 5">
    <name type="scientific">Scyliorhinus torazame</name>
    <name type="common">Cloudy catshark</name>
    <name type="synonym">Catulus torazame</name>
    <dbReference type="NCBI Taxonomy" id="75743"/>
    <lineage>
        <taxon>Eukaryota</taxon>
        <taxon>Metazoa</taxon>
        <taxon>Chordata</taxon>
        <taxon>Craniata</taxon>
        <taxon>Vertebrata</taxon>
        <taxon>Chondrichthyes</taxon>
        <taxon>Elasmobranchii</taxon>
        <taxon>Galeomorphii</taxon>
        <taxon>Galeoidea</taxon>
        <taxon>Carcharhiniformes</taxon>
        <taxon>Scyliorhinidae</taxon>
        <taxon>Scyliorhinus</taxon>
    </lineage>
</organism>
<feature type="compositionally biased region" description="Polar residues" evidence="1">
    <location>
        <begin position="15"/>
        <end position="33"/>
    </location>
</feature>
<feature type="region of interest" description="Disordered" evidence="1">
    <location>
        <begin position="1"/>
        <end position="38"/>
    </location>
</feature>
<dbReference type="OrthoDB" id="10003372at2759"/>
<evidence type="ECO:0000256" key="2">
    <source>
        <dbReference type="SAM" id="Phobius"/>
    </source>
</evidence>
<dbReference type="AlphaFoldDB" id="A0A401NLA8"/>
<sequence length="183" mass="20101">AAHTVQYKQSEHCSGRTTMSSETSSPPNQQPAPTMNRGGCVSRHIYDEKIGKIIMECKSESFWYRAMPLSLGSMLVTQGLVYKGILSPSKRFGSIPKVALAGVLGFVIGKASYMGACRKKFQNAGFPPCGDEFSHGFRNFPFSKCHRGYDHGEGKNESLGQPDHWNKPQQPAQDPTDTSSQNP</sequence>
<keyword evidence="5" id="KW-1185">Reference proteome</keyword>
<dbReference type="Pfam" id="PF07051">
    <property type="entry name" value="OCIA"/>
    <property type="match status" value="1"/>
</dbReference>
<dbReference type="Proteomes" id="UP000288216">
    <property type="component" value="Unassembled WGS sequence"/>
</dbReference>
<dbReference type="OMA" id="IIMECKS"/>
<accession>A0A401NLA8</accession>
<evidence type="ECO:0000259" key="3">
    <source>
        <dbReference type="Pfam" id="PF07051"/>
    </source>
</evidence>
<feature type="compositionally biased region" description="Polar residues" evidence="1">
    <location>
        <begin position="167"/>
        <end position="183"/>
    </location>
</feature>
<proteinExistence type="predicted"/>
<evidence type="ECO:0000256" key="1">
    <source>
        <dbReference type="SAM" id="MobiDB-lite"/>
    </source>
</evidence>
<dbReference type="InterPro" id="IPR040187">
    <property type="entry name" value="OCAD1/2"/>
</dbReference>
<name>A0A401NLA8_SCYTO</name>
<evidence type="ECO:0000313" key="4">
    <source>
        <dbReference type="EMBL" id="GCB61665.1"/>
    </source>
</evidence>
<dbReference type="PANTHER" id="PTHR13336:SF2">
    <property type="entry name" value="OCIA DOMAIN-CONTAINING PROTEIN 2"/>
    <property type="match status" value="1"/>
</dbReference>
<feature type="region of interest" description="Disordered" evidence="1">
    <location>
        <begin position="151"/>
        <end position="183"/>
    </location>
</feature>
<dbReference type="PANTHER" id="PTHR13336">
    <property type="entry name" value="OVARIAN CARCINOMA IMMUNOREACTIVE ANTIGEN"/>
    <property type="match status" value="1"/>
</dbReference>
<dbReference type="STRING" id="75743.A0A401NLA8"/>